<accession>A0A6A6B2Z3</accession>
<dbReference type="Proteomes" id="UP000799438">
    <property type="component" value="Unassembled WGS sequence"/>
</dbReference>
<organism evidence="1 2">
    <name type="scientific">Aplosporella prunicola CBS 121167</name>
    <dbReference type="NCBI Taxonomy" id="1176127"/>
    <lineage>
        <taxon>Eukaryota</taxon>
        <taxon>Fungi</taxon>
        <taxon>Dikarya</taxon>
        <taxon>Ascomycota</taxon>
        <taxon>Pezizomycotina</taxon>
        <taxon>Dothideomycetes</taxon>
        <taxon>Dothideomycetes incertae sedis</taxon>
        <taxon>Botryosphaeriales</taxon>
        <taxon>Aplosporellaceae</taxon>
        <taxon>Aplosporella</taxon>
    </lineage>
</organism>
<reference evidence="1" key="1">
    <citation type="journal article" date="2020" name="Stud. Mycol.">
        <title>101 Dothideomycetes genomes: a test case for predicting lifestyles and emergence of pathogens.</title>
        <authorList>
            <person name="Haridas S."/>
            <person name="Albert R."/>
            <person name="Binder M."/>
            <person name="Bloem J."/>
            <person name="Labutti K."/>
            <person name="Salamov A."/>
            <person name="Andreopoulos B."/>
            <person name="Baker S."/>
            <person name="Barry K."/>
            <person name="Bills G."/>
            <person name="Bluhm B."/>
            <person name="Cannon C."/>
            <person name="Castanera R."/>
            <person name="Culley D."/>
            <person name="Daum C."/>
            <person name="Ezra D."/>
            <person name="Gonzalez J."/>
            <person name="Henrissat B."/>
            <person name="Kuo A."/>
            <person name="Liang C."/>
            <person name="Lipzen A."/>
            <person name="Lutzoni F."/>
            <person name="Magnuson J."/>
            <person name="Mondo S."/>
            <person name="Nolan M."/>
            <person name="Ohm R."/>
            <person name="Pangilinan J."/>
            <person name="Park H.-J."/>
            <person name="Ramirez L."/>
            <person name="Alfaro M."/>
            <person name="Sun H."/>
            <person name="Tritt A."/>
            <person name="Yoshinaga Y."/>
            <person name="Zwiers L.-H."/>
            <person name="Turgeon B."/>
            <person name="Goodwin S."/>
            <person name="Spatafora J."/>
            <person name="Crous P."/>
            <person name="Grigoriev I."/>
        </authorList>
    </citation>
    <scope>NUCLEOTIDE SEQUENCE</scope>
    <source>
        <strain evidence="1">CBS 121167</strain>
    </source>
</reference>
<dbReference type="AlphaFoldDB" id="A0A6A6B2Z3"/>
<keyword evidence="2" id="KW-1185">Reference proteome</keyword>
<dbReference type="GeneID" id="54302802"/>
<dbReference type="RefSeq" id="XP_033393899.1">
    <property type="nucleotide sequence ID" value="XM_033545299.1"/>
</dbReference>
<evidence type="ECO:0000313" key="1">
    <source>
        <dbReference type="EMBL" id="KAF2138186.1"/>
    </source>
</evidence>
<dbReference type="OrthoDB" id="4851849at2759"/>
<proteinExistence type="predicted"/>
<protein>
    <submittedName>
        <fullName evidence="1">Uncharacterized protein</fullName>
    </submittedName>
</protein>
<sequence>MTGGRCHPPPEIPGPYFDFGFCTCQDEFEEMRLSNLYKRLLFGSKPLEDMAGSLSHLVHPPLCTFTEFWHAFDERRLSWLIDSRGLKQEREKFRHLDTVLGYRAGQAWPIVWLLKTFLNDESATAAPTLVAIDFAFLRCKNYFEIRGLKDLYREVLRYADLLELNKACVTEENRLLDFVSEYVKVKKEIVEVLQPW</sequence>
<name>A0A6A6B2Z3_9PEZI</name>
<dbReference type="EMBL" id="ML995498">
    <property type="protein sequence ID" value="KAF2138186.1"/>
    <property type="molecule type" value="Genomic_DNA"/>
</dbReference>
<gene>
    <name evidence="1" type="ORF">K452DRAFT_339426</name>
</gene>
<evidence type="ECO:0000313" key="2">
    <source>
        <dbReference type="Proteomes" id="UP000799438"/>
    </source>
</evidence>